<dbReference type="InterPro" id="IPR013325">
    <property type="entry name" value="RNA_pol_sigma_r2"/>
</dbReference>
<keyword evidence="2" id="KW-0805">Transcription regulation</keyword>
<accession>A0A1S6HVA0</accession>
<dbReference type="RefSeq" id="WP_077754393.1">
    <property type="nucleotide sequence ID" value="NZ_CP014782.1"/>
</dbReference>
<evidence type="ECO:0000259" key="6">
    <source>
        <dbReference type="Pfam" id="PF08281"/>
    </source>
</evidence>
<dbReference type="InterPro" id="IPR036388">
    <property type="entry name" value="WH-like_DNA-bd_sf"/>
</dbReference>
<dbReference type="Pfam" id="PF04542">
    <property type="entry name" value="Sigma70_r2"/>
    <property type="match status" value="1"/>
</dbReference>
<sequence length="178" mass="20771">MSVQIQFIEEREPSEIELIEKAKQGDKSAFKQIYQLHHKRVYGLCFRLSGQIDLAEEATQDTFVRLWQKLPQFKGDSQFSTWLHRLTVNQALTSIKKHKSFWARFLPISDAIEQGQETLEYELLDKLLLKLPERSRLVFVLFEVEGYKHDEIANLLGIATGTSKAQLHRAKKLLQEML</sequence>
<evidence type="ECO:0000256" key="2">
    <source>
        <dbReference type="ARBA" id="ARBA00023015"/>
    </source>
</evidence>
<dbReference type="GO" id="GO:0003677">
    <property type="term" value="F:DNA binding"/>
    <property type="evidence" value="ECO:0007669"/>
    <property type="project" value="InterPro"/>
</dbReference>
<organism evidence="7 8">
    <name type="scientific">Shewanella psychrophila</name>
    <dbReference type="NCBI Taxonomy" id="225848"/>
    <lineage>
        <taxon>Bacteria</taxon>
        <taxon>Pseudomonadati</taxon>
        <taxon>Pseudomonadota</taxon>
        <taxon>Gammaproteobacteria</taxon>
        <taxon>Alteromonadales</taxon>
        <taxon>Shewanellaceae</taxon>
        <taxon>Shewanella</taxon>
    </lineage>
</organism>
<dbReference type="GO" id="GO:0016987">
    <property type="term" value="F:sigma factor activity"/>
    <property type="evidence" value="ECO:0007669"/>
    <property type="project" value="UniProtKB-KW"/>
</dbReference>
<evidence type="ECO:0000256" key="3">
    <source>
        <dbReference type="ARBA" id="ARBA00023082"/>
    </source>
</evidence>
<dbReference type="InterPro" id="IPR013249">
    <property type="entry name" value="RNA_pol_sigma70_r4_t2"/>
</dbReference>
<dbReference type="SUPFAM" id="SSF88946">
    <property type="entry name" value="Sigma2 domain of RNA polymerase sigma factors"/>
    <property type="match status" value="1"/>
</dbReference>
<evidence type="ECO:0000313" key="8">
    <source>
        <dbReference type="Proteomes" id="UP000189545"/>
    </source>
</evidence>
<dbReference type="NCBIfam" id="TIGR02937">
    <property type="entry name" value="sigma70-ECF"/>
    <property type="match status" value="1"/>
</dbReference>
<dbReference type="InterPro" id="IPR013324">
    <property type="entry name" value="RNA_pol_sigma_r3/r4-like"/>
</dbReference>
<dbReference type="PANTHER" id="PTHR43133">
    <property type="entry name" value="RNA POLYMERASE ECF-TYPE SIGMA FACTO"/>
    <property type="match status" value="1"/>
</dbReference>
<dbReference type="Gene3D" id="1.10.10.10">
    <property type="entry name" value="Winged helix-like DNA-binding domain superfamily/Winged helix DNA-binding domain"/>
    <property type="match status" value="1"/>
</dbReference>
<keyword evidence="4" id="KW-0804">Transcription</keyword>
<evidence type="ECO:0000313" key="7">
    <source>
        <dbReference type="EMBL" id="AQS39490.1"/>
    </source>
</evidence>
<evidence type="ECO:0000256" key="1">
    <source>
        <dbReference type="ARBA" id="ARBA00010641"/>
    </source>
</evidence>
<dbReference type="SUPFAM" id="SSF88659">
    <property type="entry name" value="Sigma3 and sigma4 domains of RNA polymerase sigma factors"/>
    <property type="match status" value="1"/>
</dbReference>
<dbReference type="AlphaFoldDB" id="A0A1S6HVA0"/>
<keyword evidence="8" id="KW-1185">Reference proteome</keyword>
<evidence type="ECO:0000259" key="5">
    <source>
        <dbReference type="Pfam" id="PF04542"/>
    </source>
</evidence>
<dbReference type="Proteomes" id="UP000189545">
    <property type="component" value="Chromosome"/>
</dbReference>
<evidence type="ECO:0000256" key="4">
    <source>
        <dbReference type="ARBA" id="ARBA00023163"/>
    </source>
</evidence>
<dbReference type="Gene3D" id="1.10.1740.10">
    <property type="match status" value="1"/>
</dbReference>
<protein>
    <submittedName>
        <fullName evidence="7">RNA polymerase, sigma-24 subunit, RpoE</fullName>
    </submittedName>
</protein>
<dbReference type="InterPro" id="IPR014284">
    <property type="entry name" value="RNA_pol_sigma-70_dom"/>
</dbReference>
<dbReference type="OrthoDB" id="9780326at2"/>
<dbReference type="EMBL" id="CP014782">
    <property type="protein sequence ID" value="AQS39490.1"/>
    <property type="molecule type" value="Genomic_DNA"/>
</dbReference>
<comment type="similarity">
    <text evidence="1">Belongs to the sigma-70 factor family. ECF subfamily.</text>
</comment>
<reference evidence="7 8" key="1">
    <citation type="submission" date="2016-03" db="EMBL/GenBank/DDBJ databases">
        <title>Complete genome sequence of Shewanella psychrophila WP2, a deep sea bacterium isolated from west Pacific sediment.</title>
        <authorList>
            <person name="Xu G."/>
            <person name="Jian H."/>
        </authorList>
    </citation>
    <scope>NUCLEOTIDE SEQUENCE [LARGE SCALE GENOMIC DNA]</scope>
    <source>
        <strain evidence="7 8">WP2</strain>
    </source>
</reference>
<proteinExistence type="inferred from homology"/>
<dbReference type="GO" id="GO:0006352">
    <property type="term" value="P:DNA-templated transcription initiation"/>
    <property type="evidence" value="ECO:0007669"/>
    <property type="project" value="InterPro"/>
</dbReference>
<feature type="domain" description="RNA polymerase sigma factor 70 region 4 type 2" evidence="6">
    <location>
        <begin position="122"/>
        <end position="174"/>
    </location>
</feature>
<name>A0A1S6HVA0_9GAMM</name>
<dbReference type="InterPro" id="IPR007627">
    <property type="entry name" value="RNA_pol_sigma70_r2"/>
</dbReference>
<feature type="domain" description="RNA polymerase sigma-70 region 2" evidence="5">
    <location>
        <begin position="33"/>
        <end position="99"/>
    </location>
</feature>
<dbReference type="KEGG" id="spsw:Sps_04404"/>
<keyword evidence="3" id="KW-0731">Sigma factor</keyword>
<gene>
    <name evidence="7" type="ORF">Sps_04404</name>
</gene>
<dbReference type="Pfam" id="PF08281">
    <property type="entry name" value="Sigma70_r4_2"/>
    <property type="match status" value="1"/>
</dbReference>
<dbReference type="PANTHER" id="PTHR43133:SF46">
    <property type="entry name" value="RNA POLYMERASE SIGMA-70 FACTOR ECF SUBFAMILY"/>
    <property type="match status" value="1"/>
</dbReference>
<dbReference type="InterPro" id="IPR039425">
    <property type="entry name" value="RNA_pol_sigma-70-like"/>
</dbReference>
<dbReference type="STRING" id="225848.Sps_04404"/>